<dbReference type="RefSeq" id="WP_394508908.1">
    <property type="nucleotide sequence ID" value="NZ_JBIGHX010000001.1"/>
</dbReference>
<evidence type="ECO:0000256" key="1">
    <source>
        <dbReference type="SAM" id="MobiDB-lite"/>
    </source>
</evidence>
<proteinExistence type="predicted"/>
<protein>
    <submittedName>
        <fullName evidence="2">DNA-binding protein</fullName>
    </submittedName>
</protein>
<dbReference type="GO" id="GO:0003677">
    <property type="term" value="F:DNA binding"/>
    <property type="evidence" value="ECO:0007669"/>
    <property type="project" value="UniProtKB-KW"/>
</dbReference>
<name>A0ABW7GDT9_9BURK</name>
<reference evidence="2 3" key="1">
    <citation type="submission" date="2024-08" db="EMBL/GenBank/DDBJ databases">
        <authorList>
            <person name="Lu H."/>
        </authorList>
    </citation>
    <scope>NUCLEOTIDE SEQUENCE [LARGE SCALE GENOMIC DNA]</scope>
    <source>
        <strain evidence="2 3">DXS20W</strain>
    </source>
</reference>
<gene>
    <name evidence="2" type="ORF">ACG04Q_00915</name>
</gene>
<feature type="region of interest" description="Disordered" evidence="1">
    <location>
        <begin position="60"/>
        <end position="90"/>
    </location>
</feature>
<evidence type="ECO:0000313" key="2">
    <source>
        <dbReference type="EMBL" id="MFG6460109.1"/>
    </source>
</evidence>
<dbReference type="EMBL" id="JBIGHX010000001">
    <property type="protein sequence ID" value="MFG6460109.1"/>
    <property type="molecule type" value="Genomic_DNA"/>
</dbReference>
<keyword evidence="2" id="KW-0238">DNA-binding</keyword>
<evidence type="ECO:0000313" key="3">
    <source>
        <dbReference type="Proteomes" id="UP001606302"/>
    </source>
</evidence>
<sequence length="90" mass="9501">MTTLRTPIEARAWLRRHGVTISKWARANGFKPAIVAALLAGRSQGNWGEAHHAAVALGLRSPPEDGEEHPLAGTPRAPAQAVAHGTRSAP</sequence>
<keyword evidence="3" id="KW-1185">Reference proteome</keyword>
<accession>A0ABW7GDT9</accession>
<dbReference type="Proteomes" id="UP001606302">
    <property type="component" value="Unassembled WGS sequence"/>
</dbReference>
<dbReference type="InterPro" id="IPR026365">
    <property type="entry name" value="BcepMu_gp16"/>
</dbReference>
<organism evidence="2 3">
    <name type="scientific">Pelomonas lactea</name>
    <dbReference type="NCBI Taxonomy" id="3299030"/>
    <lineage>
        <taxon>Bacteria</taxon>
        <taxon>Pseudomonadati</taxon>
        <taxon>Pseudomonadota</taxon>
        <taxon>Betaproteobacteria</taxon>
        <taxon>Burkholderiales</taxon>
        <taxon>Sphaerotilaceae</taxon>
        <taxon>Roseateles</taxon>
    </lineage>
</organism>
<comment type="caution">
    <text evidence="2">The sequence shown here is derived from an EMBL/GenBank/DDBJ whole genome shotgun (WGS) entry which is preliminary data.</text>
</comment>
<dbReference type="NCBIfam" id="TIGR04111">
    <property type="entry name" value="BcepMu_gp16"/>
    <property type="match status" value="1"/>
</dbReference>